<dbReference type="Proteomes" id="UP001314263">
    <property type="component" value="Unassembled WGS sequence"/>
</dbReference>
<dbReference type="EMBL" id="CAUYUE010000007">
    <property type="protein sequence ID" value="CAK0782620.1"/>
    <property type="molecule type" value="Genomic_DNA"/>
</dbReference>
<name>A0AAV1I6F1_9CHLO</name>
<reference evidence="1 2" key="1">
    <citation type="submission" date="2023-10" db="EMBL/GenBank/DDBJ databases">
        <authorList>
            <person name="Maclean D."/>
            <person name="Macfadyen A."/>
        </authorList>
    </citation>
    <scope>NUCLEOTIDE SEQUENCE [LARGE SCALE GENOMIC DNA]</scope>
</reference>
<gene>
    <name evidence="1" type="ORF">CVIRNUC_005822</name>
</gene>
<comment type="caution">
    <text evidence="1">The sequence shown here is derived from an EMBL/GenBank/DDBJ whole genome shotgun (WGS) entry which is preliminary data.</text>
</comment>
<sequence>MRGLREKCELKSVGLTEIERHLDTGDIVLIPGNHARYLVKLRGAWHGFSACAFVVRTGPGIDSLLLCHADTHIASDKESRSVVTLTPLSREIAEGECKFVVVRKLAKPLRAAERRHVRDFASASVGHCLNAHANILMAAATGAKQSTCLSAFIGPKLERFFCSELVAQMLVQAGQAKLKRNLDFLANGRADGQLLDAPVIAICPTPESADKRLKVEAPAL</sequence>
<dbReference type="Gene3D" id="3.90.1720.10">
    <property type="entry name" value="endopeptidase domain like (from Nostoc punctiforme)"/>
    <property type="match status" value="1"/>
</dbReference>
<accession>A0AAV1I6F1</accession>
<evidence type="ECO:0000313" key="2">
    <source>
        <dbReference type="Proteomes" id="UP001314263"/>
    </source>
</evidence>
<keyword evidence="2" id="KW-1185">Reference proteome</keyword>
<dbReference type="AlphaFoldDB" id="A0AAV1I6F1"/>
<evidence type="ECO:0000313" key="1">
    <source>
        <dbReference type="EMBL" id="CAK0782620.1"/>
    </source>
</evidence>
<organism evidence="1 2">
    <name type="scientific">Coccomyxa viridis</name>
    <dbReference type="NCBI Taxonomy" id="1274662"/>
    <lineage>
        <taxon>Eukaryota</taxon>
        <taxon>Viridiplantae</taxon>
        <taxon>Chlorophyta</taxon>
        <taxon>core chlorophytes</taxon>
        <taxon>Trebouxiophyceae</taxon>
        <taxon>Trebouxiophyceae incertae sedis</taxon>
        <taxon>Coccomyxaceae</taxon>
        <taxon>Coccomyxa</taxon>
    </lineage>
</organism>
<dbReference type="InterPro" id="IPR038765">
    <property type="entry name" value="Papain-like_cys_pep_sf"/>
</dbReference>
<dbReference type="SUPFAM" id="SSF54001">
    <property type="entry name" value="Cysteine proteinases"/>
    <property type="match status" value="1"/>
</dbReference>
<proteinExistence type="predicted"/>
<protein>
    <submittedName>
        <fullName evidence="1">Uncharacterized protein</fullName>
    </submittedName>
</protein>